<dbReference type="PROSITE" id="PS51296">
    <property type="entry name" value="RIESKE"/>
    <property type="match status" value="1"/>
</dbReference>
<dbReference type="Pfam" id="PF01077">
    <property type="entry name" value="NIR_SIR"/>
    <property type="match status" value="1"/>
</dbReference>
<evidence type="ECO:0000256" key="1">
    <source>
        <dbReference type="ARBA" id="ARBA00001929"/>
    </source>
</evidence>
<dbReference type="InterPro" id="IPR017941">
    <property type="entry name" value="Rieske_2Fe-2S"/>
</dbReference>
<comment type="cofactor">
    <cofactor evidence="3">
        <name>FAD</name>
        <dbReference type="ChEBI" id="CHEBI:57692"/>
    </cofactor>
</comment>
<dbReference type="FunFam" id="3.30.413.10:FF:000007">
    <property type="entry name" value="Nitrite reductase [NAD(P)H] large subunit"/>
    <property type="match status" value="1"/>
</dbReference>
<dbReference type="GO" id="GO:0046872">
    <property type="term" value="F:metal ion binding"/>
    <property type="evidence" value="ECO:0007669"/>
    <property type="project" value="UniProtKB-KW"/>
</dbReference>
<dbReference type="Pfam" id="PF03460">
    <property type="entry name" value="NIR_SIR_ferr"/>
    <property type="match status" value="1"/>
</dbReference>
<dbReference type="GO" id="GO:0015980">
    <property type="term" value="P:energy derivation by oxidation of organic compounds"/>
    <property type="evidence" value="ECO:0007669"/>
    <property type="project" value="UniProtKB-ARBA"/>
</dbReference>
<dbReference type="GO" id="GO:0008942">
    <property type="term" value="F:nitrite reductase [NAD(P)H] activity"/>
    <property type="evidence" value="ECO:0007669"/>
    <property type="project" value="UniProtKB-EC"/>
</dbReference>
<organism evidence="22 23">
    <name type="scientific">Candida boidinii</name>
    <name type="common">Yeast</name>
    <dbReference type="NCBI Taxonomy" id="5477"/>
    <lineage>
        <taxon>Eukaryota</taxon>
        <taxon>Fungi</taxon>
        <taxon>Dikarya</taxon>
        <taxon>Ascomycota</taxon>
        <taxon>Saccharomycotina</taxon>
        <taxon>Pichiomycetes</taxon>
        <taxon>Pichiales</taxon>
        <taxon>Pichiaceae</taxon>
        <taxon>Ogataea</taxon>
        <taxon>Ogataea/Candida clade</taxon>
    </lineage>
</organism>
<dbReference type="GO" id="GO:0042128">
    <property type="term" value="P:nitrate assimilation"/>
    <property type="evidence" value="ECO:0007669"/>
    <property type="project" value="UniProtKB-KW"/>
</dbReference>
<keyword evidence="15" id="KW-0534">Nitrate assimilation</keyword>
<dbReference type="CDD" id="cd03529">
    <property type="entry name" value="Rieske_NirD"/>
    <property type="match status" value="1"/>
</dbReference>
<dbReference type="AlphaFoldDB" id="A0A9W6T0V4"/>
<dbReference type="FunFam" id="1.10.10.1100:FF:000002">
    <property type="entry name" value="Nitrite reductase large subunit"/>
    <property type="match status" value="1"/>
</dbReference>
<comment type="cofactor">
    <cofactor evidence="16">
        <name>[2Fe-2S] cluster</name>
        <dbReference type="ChEBI" id="CHEBI:190135"/>
    </cofactor>
</comment>
<dbReference type="GO" id="GO:0020037">
    <property type="term" value="F:heme binding"/>
    <property type="evidence" value="ECO:0007669"/>
    <property type="project" value="InterPro"/>
</dbReference>
<keyword evidence="8" id="KW-0285">Flavoprotein</keyword>
<dbReference type="Proteomes" id="UP001165120">
    <property type="component" value="Unassembled WGS sequence"/>
</dbReference>
<evidence type="ECO:0000256" key="9">
    <source>
        <dbReference type="ARBA" id="ARBA00022714"/>
    </source>
</evidence>
<evidence type="ECO:0000313" key="22">
    <source>
        <dbReference type="EMBL" id="GME72827.1"/>
    </source>
</evidence>
<dbReference type="PRINTS" id="PR00397">
    <property type="entry name" value="SIROHAEM"/>
</dbReference>
<comment type="catalytic activity">
    <reaction evidence="17">
        <text>NH4(+) + 3 NAD(+) + 2 H2O = nitrite + 3 NADH + 5 H(+)</text>
        <dbReference type="Rhea" id="RHEA:24628"/>
        <dbReference type="ChEBI" id="CHEBI:15377"/>
        <dbReference type="ChEBI" id="CHEBI:15378"/>
        <dbReference type="ChEBI" id="CHEBI:16301"/>
        <dbReference type="ChEBI" id="CHEBI:28938"/>
        <dbReference type="ChEBI" id="CHEBI:57540"/>
        <dbReference type="ChEBI" id="CHEBI:57945"/>
        <dbReference type="EC" id="1.7.1.4"/>
    </reaction>
</comment>
<dbReference type="NCBIfam" id="TIGR02378">
    <property type="entry name" value="nirD_assim_sml"/>
    <property type="match status" value="1"/>
</dbReference>
<reference evidence="22" key="1">
    <citation type="submission" date="2023-04" db="EMBL/GenBank/DDBJ databases">
        <title>Candida boidinii NBRC 10035.</title>
        <authorList>
            <person name="Ichikawa N."/>
            <person name="Sato H."/>
            <person name="Tonouchi N."/>
        </authorList>
    </citation>
    <scope>NUCLEOTIDE SEQUENCE</scope>
    <source>
        <strain evidence="22">NBRC 10035</strain>
    </source>
</reference>
<evidence type="ECO:0000256" key="19">
    <source>
        <dbReference type="ARBA" id="ARBA00066907"/>
    </source>
</evidence>
<dbReference type="Gene3D" id="3.90.480.20">
    <property type="match status" value="1"/>
</dbReference>
<dbReference type="NCBIfam" id="TIGR02374">
    <property type="entry name" value="nitri_red_nirB"/>
    <property type="match status" value="1"/>
</dbReference>
<evidence type="ECO:0000256" key="6">
    <source>
        <dbReference type="ARBA" id="ARBA00022485"/>
    </source>
</evidence>
<dbReference type="Pfam" id="PF07992">
    <property type="entry name" value="Pyr_redox_2"/>
    <property type="match status" value="1"/>
</dbReference>
<evidence type="ECO:0000256" key="5">
    <source>
        <dbReference type="ARBA" id="ARBA00010429"/>
    </source>
</evidence>
<keyword evidence="11" id="KW-0274">FAD</keyword>
<dbReference type="PANTHER" id="PTHR43809">
    <property type="entry name" value="NITRITE REDUCTASE (NADH) LARGE SUBUNIT"/>
    <property type="match status" value="1"/>
</dbReference>
<feature type="domain" description="Rieske" evidence="21">
    <location>
        <begin position="888"/>
        <end position="997"/>
    </location>
</feature>
<dbReference type="PROSITE" id="PS00365">
    <property type="entry name" value="NIR_SIR"/>
    <property type="match status" value="1"/>
</dbReference>
<evidence type="ECO:0000313" key="23">
    <source>
        <dbReference type="Proteomes" id="UP001165120"/>
    </source>
</evidence>
<evidence type="ECO:0000259" key="21">
    <source>
        <dbReference type="PROSITE" id="PS51296"/>
    </source>
</evidence>
<dbReference type="Gene3D" id="3.50.50.60">
    <property type="entry name" value="FAD/NAD(P)-binding domain"/>
    <property type="match status" value="2"/>
</dbReference>
<dbReference type="InterPro" id="IPR016156">
    <property type="entry name" value="FAD/NAD-linked_Rdtase_dimer_sf"/>
</dbReference>
<evidence type="ECO:0000256" key="7">
    <source>
        <dbReference type="ARBA" id="ARBA00022617"/>
    </source>
</evidence>
<dbReference type="GO" id="GO:0050660">
    <property type="term" value="F:flavin adenine dinucleotide binding"/>
    <property type="evidence" value="ECO:0007669"/>
    <property type="project" value="InterPro"/>
</dbReference>
<evidence type="ECO:0000256" key="14">
    <source>
        <dbReference type="ARBA" id="ARBA00023014"/>
    </source>
</evidence>
<gene>
    <name evidence="22" type="ORF">Cboi02_000377700</name>
</gene>
<dbReference type="CDD" id="cd19944">
    <property type="entry name" value="NirB_Fer2_BFD-like_2"/>
    <property type="match status" value="1"/>
</dbReference>
<dbReference type="InterPro" id="IPR036136">
    <property type="entry name" value="Nit/Sulf_reduc_fer-like_dom_sf"/>
</dbReference>
<dbReference type="InterPro" id="IPR006067">
    <property type="entry name" value="NO2/SO3_Rdtase_4Fe4S_dom"/>
</dbReference>
<dbReference type="Gene3D" id="3.30.413.10">
    <property type="entry name" value="Sulfite Reductase Hemoprotein, domain 1"/>
    <property type="match status" value="1"/>
</dbReference>
<comment type="cofactor">
    <cofactor evidence="1">
        <name>siroheme</name>
        <dbReference type="ChEBI" id="CHEBI:60052"/>
    </cofactor>
</comment>
<dbReference type="Gene3D" id="1.10.10.1100">
    <property type="entry name" value="BFD-like [2Fe-2S]-binding domain"/>
    <property type="match status" value="1"/>
</dbReference>
<comment type="similarity">
    <text evidence="5">Belongs to the nitrite and sulfite reductase 4Fe-4S domain family.</text>
</comment>
<sequence length="1057" mass="118242">MLESDKIADQYTLQIIGEENYLAYNRVGLTEYFVHRNSEKLLLSPKEFFETRDPKKWNYTIDEKVTLIDQDSKSVTTTKGNTYSYDILVLSTGSNAFIPYDVITSKLPKSDSIEKFRENGIFVYRTIEDLNSMLHHAEVLLKEKDFKKEGKMKRAIVVGGGLLGLEAAQALKEMEEFENITVVQRTAWLLPQQLDEKGGKLLCESVKSMGITVKCSTTIEELFFDENDGNKITKVRYNNGDVEDCQLLCYAIGIRPRDELAGTCSLIRSPRGGFTVDDHLQTNDPSIYAIGECASWNNKTFGLIAPGMTMADNLSFNLTQAKNHSPKLFSDPDVGTRLKLMGVDVASFGDYFADISEPKWLPKEKKATNNEGPKTRSLIFEDPIEGKYIKLILTKDGKYLLGGILVGDASNYTKFSALAKSRKPLPLSPSELIINKPGEDGDDIDLLPDDTQICSCKNVLKGQITEKIRDGTCKTLADIKKCTKAGTACGGCEPTLKVILQSELKKMGQTVSNDLCIHFKHSRADLFSLIMVKQIKSFKEVMKQLSTDPEAAGCEICKPTVGSILSTLNNRHILESDVNGLQETNDKYLGNIQRNGTYSVVPRMSAGEVTPEKLIAIGQIAKKYDVYTKITGAQRVDLFGVKKQDLPEVWKELYEVGFESGQAYGKTLRNVKSCVGSTWCRYGIGDSVGLAIRLEERYKGIRSPHKMKGGVSGCVRDCAEFHSKDFGLCAVQNGFNVYVGGNGGMKPAHALLLQADVAPDQVIPLLDRYLMFYFRTADRLQRTARWLENLAGGIEYLKDVVVRDKLGICKELETQMQQLVGGYYDEWEKAVKENFDDSSFKQFVNTDETQDTVEIIRERGQRRPADWPNNDVAANKEFNKIVWSSTSWTKVCESSKLPVEDAGSSATVLVSNTQIAIFRLRDKLYACQNMCGHKRAFVLGQGILSTDENGEAYVSCPLHKRNYILEKESEHSGDCKNDATMSVATFEIKEEDGDIYVKLPPVLELDDVLGTSKWMVKKEETKEKPFTKVDKRFKFKLPVRKFPAVAAGCSSIDDLNW</sequence>
<dbReference type="InterPro" id="IPR005117">
    <property type="entry name" value="NiRdtase/SiRdtase_haem-b_fer"/>
</dbReference>
<keyword evidence="10" id="KW-0479">Metal-binding</keyword>
<keyword evidence="9" id="KW-0001">2Fe-2S</keyword>
<dbReference type="Gene3D" id="3.30.390.30">
    <property type="match status" value="1"/>
</dbReference>
<keyword evidence="7" id="KW-0349">Heme</keyword>
<comment type="pathway">
    <text evidence="4">Nitrogen metabolism; nitrate reduction (assimilation).</text>
</comment>
<evidence type="ECO:0000256" key="16">
    <source>
        <dbReference type="ARBA" id="ARBA00034078"/>
    </source>
</evidence>
<evidence type="ECO:0000256" key="4">
    <source>
        <dbReference type="ARBA" id="ARBA00005096"/>
    </source>
</evidence>
<dbReference type="GO" id="GO:0051537">
    <property type="term" value="F:2 iron, 2 sulfur cluster binding"/>
    <property type="evidence" value="ECO:0007669"/>
    <property type="project" value="UniProtKB-KW"/>
</dbReference>
<dbReference type="InterPro" id="IPR045854">
    <property type="entry name" value="NO2/SO3_Rdtase_4Fe4S_sf"/>
</dbReference>
<dbReference type="SUPFAM" id="SSF51905">
    <property type="entry name" value="FAD/NAD(P)-binding domain"/>
    <property type="match status" value="1"/>
</dbReference>
<comment type="caution">
    <text evidence="22">The sequence shown here is derived from an EMBL/GenBank/DDBJ whole genome shotgun (WGS) entry which is preliminary data.</text>
</comment>
<dbReference type="PANTHER" id="PTHR43809:SF1">
    <property type="entry name" value="NITRITE REDUCTASE (NADH) LARGE SUBUNIT"/>
    <property type="match status" value="1"/>
</dbReference>
<dbReference type="EC" id="1.7.1.4" evidence="19"/>
<keyword evidence="13" id="KW-0408">Iron</keyword>
<evidence type="ECO:0000256" key="10">
    <source>
        <dbReference type="ARBA" id="ARBA00022723"/>
    </source>
</evidence>
<dbReference type="InterPro" id="IPR041854">
    <property type="entry name" value="BFD-like_2Fe2S-bd_dom_sf"/>
</dbReference>
<evidence type="ECO:0000256" key="15">
    <source>
        <dbReference type="ARBA" id="ARBA00023063"/>
    </source>
</evidence>
<comment type="cofactor">
    <cofactor evidence="2">
        <name>[4Fe-4S] cluster</name>
        <dbReference type="ChEBI" id="CHEBI:49883"/>
    </cofactor>
</comment>
<keyword evidence="14" id="KW-0411">Iron-sulfur</keyword>
<evidence type="ECO:0000256" key="3">
    <source>
        <dbReference type="ARBA" id="ARBA00001974"/>
    </source>
</evidence>
<dbReference type="Pfam" id="PF13806">
    <property type="entry name" value="Rieske_2"/>
    <property type="match status" value="1"/>
</dbReference>
<evidence type="ECO:0000256" key="12">
    <source>
        <dbReference type="ARBA" id="ARBA00023002"/>
    </source>
</evidence>
<keyword evidence="6" id="KW-0004">4Fe-4S</keyword>
<name>A0A9W6T0V4_CANBO</name>
<protein>
    <recommendedName>
        <fullName evidence="20">Nitrite reductase [NAD(P)H]</fullName>
        <ecNumber evidence="19">1.7.1.4</ecNumber>
    </recommendedName>
</protein>
<dbReference type="GO" id="GO:0051539">
    <property type="term" value="F:4 iron, 4 sulfur cluster binding"/>
    <property type="evidence" value="ECO:0007669"/>
    <property type="project" value="UniProtKB-KW"/>
</dbReference>
<dbReference type="SUPFAM" id="SSF55124">
    <property type="entry name" value="Nitrite/Sulfite reductase N-terminal domain-like"/>
    <property type="match status" value="1"/>
</dbReference>
<keyword evidence="23" id="KW-1185">Reference proteome</keyword>
<dbReference type="InterPro" id="IPR007419">
    <property type="entry name" value="BFD-like_2Fe2S-bd_dom"/>
</dbReference>
<dbReference type="InterPro" id="IPR023753">
    <property type="entry name" value="FAD/NAD-binding_dom"/>
</dbReference>
<proteinExistence type="inferred from homology"/>
<evidence type="ECO:0000256" key="18">
    <source>
        <dbReference type="ARBA" id="ARBA00051413"/>
    </source>
</evidence>
<evidence type="ECO:0000256" key="11">
    <source>
        <dbReference type="ARBA" id="ARBA00022827"/>
    </source>
</evidence>
<comment type="catalytic activity">
    <reaction evidence="18">
        <text>NH4(+) + 3 NADP(+) + 2 H2O = nitrite + 3 NADPH + 5 H(+)</text>
        <dbReference type="Rhea" id="RHEA:24632"/>
        <dbReference type="ChEBI" id="CHEBI:15377"/>
        <dbReference type="ChEBI" id="CHEBI:15378"/>
        <dbReference type="ChEBI" id="CHEBI:16301"/>
        <dbReference type="ChEBI" id="CHEBI:28938"/>
        <dbReference type="ChEBI" id="CHEBI:57783"/>
        <dbReference type="ChEBI" id="CHEBI:58349"/>
        <dbReference type="EC" id="1.7.1.4"/>
    </reaction>
</comment>
<evidence type="ECO:0000256" key="20">
    <source>
        <dbReference type="ARBA" id="ARBA00070300"/>
    </source>
</evidence>
<dbReference type="PRINTS" id="PR00368">
    <property type="entry name" value="FADPNR"/>
</dbReference>
<dbReference type="InterPro" id="IPR036922">
    <property type="entry name" value="Rieske_2Fe-2S_sf"/>
</dbReference>
<dbReference type="InterPro" id="IPR052034">
    <property type="entry name" value="NasD-like"/>
</dbReference>
<dbReference type="Gene3D" id="2.102.10.10">
    <property type="entry name" value="Rieske [2Fe-2S] iron-sulphur domain"/>
    <property type="match status" value="1"/>
</dbReference>
<dbReference type="InterPro" id="IPR006066">
    <property type="entry name" value="NO2/SO3_Rdtase_FeS/sirohaem_BS"/>
</dbReference>
<evidence type="ECO:0000256" key="13">
    <source>
        <dbReference type="ARBA" id="ARBA00023004"/>
    </source>
</evidence>
<evidence type="ECO:0000256" key="17">
    <source>
        <dbReference type="ARBA" id="ARBA00050114"/>
    </source>
</evidence>
<dbReference type="SUPFAM" id="SSF56014">
    <property type="entry name" value="Nitrite and sulphite reductase 4Fe-4S domain-like"/>
    <property type="match status" value="1"/>
</dbReference>
<dbReference type="GO" id="GO:0050661">
    <property type="term" value="F:NADP binding"/>
    <property type="evidence" value="ECO:0007669"/>
    <property type="project" value="InterPro"/>
</dbReference>
<dbReference type="SUPFAM" id="SSF50022">
    <property type="entry name" value="ISP domain"/>
    <property type="match status" value="1"/>
</dbReference>
<dbReference type="InterPro" id="IPR012748">
    <property type="entry name" value="Rieske-like_NirD"/>
</dbReference>
<keyword evidence="12" id="KW-0560">Oxidoreductase</keyword>
<dbReference type="InterPro" id="IPR012744">
    <property type="entry name" value="Nitri_red_NirB"/>
</dbReference>
<dbReference type="EMBL" id="BSXN01001374">
    <property type="protein sequence ID" value="GME72827.1"/>
    <property type="molecule type" value="Genomic_DNA"/>
</dbReference>
<evidence type="ECO:0000256" key="8">
    <source>
        <dbReference type="ARBA" id="ARBA00022630"/>
    </source>
</evidence>
<dbReference type="InterPro" id="IPR036188">
    <property type="entry name" value="FAD/NAD-bd_sf"/>
</dbReference>
<dbReference type="Pfam" id="PF04324">
    <property type="entry name" value="Fer2_BFD"/>
    <property type="match status" value="1"/>
</dbReference>
<evidence type="ECO:0000256" key="2">
    <source>
        <dbReference type="ARBA" id="ARBA00001966"/>
    </source>
</evidence>
<accession>A0A9W6T0V4</accession>